<dbReference type="CDD" id="cd01650">
    <property type="entry name" value="RT_nLTR_like"/>
    <property type="match status" value="1"/>
</dbReference>
<dbReference type="GO" id="GO:0071897">
    <property type="term" value="P:DNA biosynthetic process"/>
    <property type="evidence" value="ECO:0007669"/>
    <property type="project" value="UniProtKB-ARBA"/>
</dbReference>
<dbReference type="EMBL" id="ASGP02000008">
    <property type="protein sequence ID" value="KAH9493819.1"/>
    <property type="molecule type" value="Genomic_DNA"/>
</dbReference>
<dbReference type="Proteomes" id="UP000790347">
    <property type="component" value="Unassembled WGS sequence"/>
</dbReference>
<accession>A0A922HIJ2</accession>
<evidence type="ECO:0000259" key="1">
    <source>
        <dbReference type="PROSITE" id="PS50878"/>
    </source>
</evidence>
<sequence>MGYPANMLKAKSVVKLIKKNSSDETYKAYRPISLLSVPGKIFESIITKRLSHFVLSRNLLSANQFGFIPQRSSIDAISVIVNKMQKTFDDKKFGILISLDISKAFDSACFDIILSKLRGLNIPPNLYRMFVSFLDNRHVILPIQDFVVSKPFRRGCPQGGKSSPLLWNILINDVFDLSLPPNCHLQAYADDFVLYCDHEDLNTCVQKYIFLLKA</sequence>
<dbReference type="InterPro" id="IPR043502">
    <property type="entry name" value="DNA/RNA_pol_sf"/>
</dbReference>
<dbReference type="PROSITE" id="PS50878">
    <property type="entry name" value="RT_POL"/>
    <property type="match status" value="1"/>
</dbReference>
<dbReference type="PANTHER" id="PTHR19446">
    <property type="entry name" value="REVERSE TRANSCRIPTASES"/>
    <property type="match status" value="1"/>
</dbReference>
<organism evidence="2 3">
    <name type="scientific">Dermatophagoides farinae</name>
    <name type="common">American house dust mite</name>
    <dbReference type="NCBI Taxonomy" id="6954"/>
    <lineage>
        <taxon>Eukaryota</taxon>
        <taxon>Metazoa</taxon>
        <taxon>Ecdysozoa</taxon>
        <taxon>Arthropoda</taxon>
        <taxon>Chelicerata</taxon>
        <taxon>Arachnida</taxon>
        <taxon>Acari</taxon>
        <taxon>Acariformes</taxon>
        <taxon>Sarcoptiformes</taxon>
        <taxon>Astigmata</taxon>
        <taxon>Psoroptidia</taxon>
        <taxon>Analgoidea</taxon>
        <taxon>Pyroglyphidae</taxon>
        <taxon>Dermatophagoidinae</taxon>
        <taxon>Dermatophagoides</taxon>
    </lineage>
</organism>
<dbReference type="SUPFAM" id="SSF56672">
    <property type="entry name" value="DNA/RNA polymerases"/>
    <property type="match status" value="1"/>
</dbReference>
<reference evidence="2" key="2">
    <citation type="journal article" date="2022" name="Res Sq">
        <title>Comparative Genomics Reveals Insights into the Divergent Evolution of Astigmatic Mites and Household Pest Adaptations.</title>
        <authorList>
            <person name="Xiong Q."/>
            <person name="Wan A.T.-Y."/>
            <person name="Liu X.-Y."/>
            <person name="Fung C.S.-H."/>
            <person name="Xiao X."/>
            <person name="Malainual N."/>
            <person name="Hou J."/>
            <person name="Wang L."/>
            <person name="Wang M."/>
            <person name="Yang K."/>
            <person name="Cui Y."/>
            <person name="Leung E."/>
            <person name="Nong W."/>
            <person name="Shin S.-K."/>
            <person name="Au S."/>
            <person name="Jeong K.Y."/>
            <person name="Chew F.T."/>
            <person name="Hui J."/>
            <person name="Leung T.F."/>
            <person name="Tungtrongchitr A."/>
            <person name="Zhong N."/>
            <person name="Liu Z."/>
            <person name="Tsui S."/>
        </authorList>
    </citation>
    <scope>NUCLEOTIDE SEQUENCE</scope>
    <source>
        <strain evidence="2">Derf</strain>
        <tissue evidence="2">Whole organism</tissue>
    </source>
</reference>
<comment type="caution">
    <text evidence="2">The sequence shown here is derived from an EMBL/GenBank/DDBJ whole genome shotgun (WGS) entry which is preliminary data.</text>
</comment>
<gene>
    <name evidence="2" type="ORF">DERF_014547</name>
</gene>
<proteinExistence type="predicted"/>
<protein>
    <recommendedName>
        <fullName evidence="1">Reverse transcriptase domain-containing protein</fullName>
    </recommendedName>
</protein>
<dbReference type="AlphaFoldDB" id="A0A922HIJ2"/>
<keyword evidence="3" id="KW-1185">Reference proteome</keyword>
<dbReference type="Pfam" id="PF00078">
    <property type="entry name" value="RVT_1"/>
    <property type="match status" value="1"/>
</dbReference>
<dbReference type="InterPro" id="IPR000477">
    <property type="entry name" value="RT_dom"/>
</dbReference>
<evidence type="ECO:0000313" key="3">
    <source>
        <dbReference type="Proteomes" id="UP000790347"/>
    </source>
</evidence>
<name>A0A922HIJ2_DERFA</name>
<reference evidence="2" key="1">
    <citation type="submission" date="2013-05" db="EMBL/GenBank/DDBJ databases">
        <authorList>
            <person name="Yim A.K.Y."/>
            <person name="Chan T.F."/>
            <person name="Ji K.M."/>
            <person name="Liu X.Y."/>
            <person name="Zhou J.W."/>
            <person name="Li R.Q."/>
            <person name="Yang K.Y."/>
            <person name="Li J."/>
            <person name="Li M."/>
            <person name="Law P.T.W."/>
            <person name="Wu Y.L."/>
            <person name="Cai Z.L."/>
            <person name="Qin H."/>
            <person name="Bao Y."/>
            <person name="Leung R.K.K."/>
            <person name="Ng P.K.S."/>
            <person name="Zou J."/>
            <person name="Zhong X.J."/>
            <person name="Ran P.X."/>
            <person name="Zhong N.S."/>
            <person name="Liu Z.G."/>
            <person name="Tsui S.K.W."/>
        </authorList>
    </citation>
    <scope>NUCLEOTIDE SEQUENCE</scope>
    <source>
        <strain evidence="2">Derf</strain>
        <tissue evidence="2">Whole organism</tissue>
    </source>
</reference>
<feature type="domain" description="Reverse transcriptase" evidence="1">
    <location>
        <begin position="1"/>
        <end position="214"/>
    </location>
</feature>
<evidence type="ECO:0000313" key="2">
    <source>
        <dbReference type="EMBL" id="KAH9493819.1"/>
    </source>
</evidence>